<comment type="caution">
    <text evidence="2">The sequence shown here is derived from an EMBL/GenBank/DDBJ whole genome shotgun (WGS) entry which is preliminary data.</text>
</comment>
<evidence type="ECO:0000313" key="2">
    <source>
        <dbReference type="EMBL" id="KAH1168024.1"/>
    </source>
</evidence>
<name>A0A9D3WPK3_9SAUR</name>
<keyword evidence="3" id="KW-1185">Reference proteome</keyword>
<feature type="region of interest" description="Disordered" evidence="1">
    <location>
        <begin position="84"/>
        <end position="107"/>
    </location>
</feature>
<protein>
    <submittedName>
        <fullName evidence="2">Uncharacterized protein</fullName>
    </submittedName>
</protein>
<dbReference type="AlphaFoldDB" id="A0A9D3WPK3"/>
<accession>A0A9D3WPK3</accession>
<gene>
    <name evidence="2" type="ORF">KIL84_003507</name>
</gene>
<sequence>MAPLHKETVTEENKGVLNKWESNCSTSMEQERVSCELCTCGSSSEPSLEVVTEGWCYRTPYCGKSTKEQPGVLVYLTPKGPAGLEGRKQFLPPAPPPPTTRQALAIR</sequence>
<dbReference type="Proteomes" id="UP000827986">
    <property type="component" value="Unassembled WGS sequence"/>
</dbReference>
<reference evidence="2" key="1">
    <citation type="submission" date="2021-09" db="EMBL/GenBank/DDBJ databases">
        <title>The genome of Mauremys mutica provides insights into the evolution of semi-aquatic lifestyle.</title>
        <authorList>
            <person name="Gong S."/>
            <person name="Gao Y."/>
        </authorList>
    </citation>
    <scope>NUCLEOTIDE SEQUENCE</scope>
    <source>
        <strain evidence="2">MM-2020</strain>
        <tissue evidence="2">Muscle</tissue>
    </source>
</reference>
<organism evidence="2 3">
    <name type="scientific">Mauremys mutica</name>
    <name type="common">yellowpond turtle</name>
    <dbReference type="NCBI Taxonomy" id="74926"/>
    <lineage>
        <taxon>Eukaryota</taxon>
        <taxon>Metazoa</taxon>
        <taxon>Chordata</taxon>
        <taxon>Craniata</taxon>
        <taxon>Vertebrata</taxon>
        <taxon>Euteleostomi</taxon>
        <taxon>Archelosauria</taxon>
        <taxon>Testudinata</taxon>
        <taxon>Testudines</taxon>
        <taxon>Cryptodira</taxon>
        <taxon>Durocryptodira</taxon>
        <taxon>Testudinoidea</taxon>
        <taxon>Geoemydidae</taxon>
        <taxon>Geoemydinae</taxon>
        <taxon>Mauremys</taxon>
    </lineage>
</organism>
<evidence type="ECO:0000256" key="1">
    <source>
        <dbReference type="SAM" id="MobiDB-lite"/>
    </source>
</evidence>
<proteinExistence type="predicted"/>
<dbReference type="EMBL" id="JAHDVG010000486">
    <property type="protein sequence ID" value="KAH1168024.1"/>
    <property type="molecule type" value="Genomic_DNA"/>
</dbReference>
<evidence type="ECO:0000313" key="3">
    <source>
        <dbReference type="Proteomes" id="UP000827986"/>
    </source>
</evidence>